<feature type="domain" description="C2H2-type" evidence="2">
    <location>
        <begin position="137"/>
        <end position="164"/>
    </location>
</feature>
<dbReference type="SMART" id="SM00355">
    <property type="entry name" value="ZnF_C2H2"/>
    <property type="match status" value="2"/>
</dbReference>
<dbReference type="GO" id="GO:0008270">
    <property type="term" value="F:zinc ion binding"/>
    <property type="evidence" value="ECO:0007669"/>
    <property type="project" value="UniProtKB-KW"/>
</dbReference>
<comment type="caution">
    <text evidence="3">The sequence shown here is derived from an EMBL/GenBank/DDBJ whole genome shotgun (WGS) entry which is preliminary data.</text>
</comment>
<dbReference type="AlphaFoldDB" id="A0ABD2XG68"/>
<evidence type="ECO:0000259" key="2">
    <source>
        <dbReference type="PROSITE" id="PS50157"/>
    </source>
</evidence>
<proteinExistence type="predicted"/>
<dbReference type="PROSITE" id="PS50157">
    <property type="entry name" value="ZINC_FINGER_C2H2_2"/>
    <property type="match status" value="1"/>
</dbReference>
<accession>A0ABD2XG68</accession>
<organism evidence="3 4">
    <name type="scientific">Trichogramma kaykai</name>
    <dbReference type="NCBI Taxonomy" id="54128"/>
    <lineage>
        <taxon>Eukaryota</taxon>
        <taxon>Metazoa</taxon>
        <taxon>Ecdysozoa</taxon>
        <taxon>Arthropoda</taxon>
        <taxon>Hexapoda</taxon>
        <taxon>Insecta</taxon>
        <taxon>Pterygota</taxon>
        <taxon>Neoptera</taxon>
        <taxon>Endopterygota</taxon>
        <taxon>Hymenoptera</taxon>
        <taxon>Apocrita</taxon>
        <taxon>Proctotrupomorpha</taxon>
        <taxon>Chalcidoidea</taxon>
        <taxon>Trichogrammatidae</taxon>
        <taxon>Trichogramma</taxon>
    </lineage>
</organism>
<protein>
    <recommendedName>
        <fullName evidence="2">C2H2-type domain-containing protein</fullName>
    </recommendedName>
</protein>
<evidence type="ECO:0000256" key="1">
    <source>
        <dbReference type="PROSITE-ProRule" id="PRU00042"/>
    </source>
</evidence>
<keyword evidence="4" id="KW-1185">Reference proteome</keyword>
<sequence>MHRLTRRSEPVHLQVEEKESIRSRRSLQNLSSNSVDDKKKCLKCGQFYAQMIEHEKICISNLNIYQCPFCTYKCHSKLDMKDHITNNNHLLDEVTKEDSNESNINAEIICTACKDIRNDLNTTYRSKCKLCNASMTYRCIKCKTEFNSKREFSKHVRLEHTMKS</sequence>
<evidence type="ECO:0000313" key="4">
    <source>
        <dbReference type="Proteomes" id="UP001627154"/>
    </source>
</evidence>
<name>A0ABD2XG68_9HYME</name>
<keyword evidence="1" id="KW-0862">Zinc</keyword>
<keyword evidence="1" id="KW-0479">Metal-binding</keyword>
<dbReference type="EMBL" id="JBJJXI010000027">
    <property type="protein sequence ID" value="KAL3403889.1"/>
    <property type="molecule type" value="Genomic_DNA"/>
</dbReference>
<gene>
    <name evidence="3" type="ORF">TKK_003298</name>
</gene>
<dbReference type="Proteomes" id="UP001627154">
    <property type="component" value="Unassembled WGS sequence"/>
</dbReference>
<reference evidence="3 4" key="1">
    <citation type="journal article" date="2024" name="bioRxiv">
        <title>A reference genome for Trichogramma kaykai: A tiny desert-dwelling parasitoid wasp with competing sex-ratio distorters.</title>
        <authorList>
            <person name="Culotta J."/>
            <person name="Lindsey A.R."/>
        </authorList>
    </citation>
    <scope>NUCLEOTIDE SEQUENCE [LARGE SCALE GENOMIC DNA]</scope>
    <source>
        <strain evidence="3 4">KSX58</strain>
    </source>
</reference>
<dbReference type="InterPro" id="IPR013087">
    <property type="entry name" value="Znf_C2H2_type"/>
</dbReference>
<keyword evidence="1" id="KW-0863">Zinc-finger</keyword>
<dbReference type="PROSITE" id="PS00028">
    <property type="entry name" value="ZINC_FINGER_C2H2_1"/>
    <property type="match status" value="1"/>
</dbReference>
<evidence type="ECO:0000313" key="3">
    <source>
        <dbReference type="EMBL" id="KAL3403889.1"/>
    </source>
</evidence>